<protein>
    <submittedName>
        <fullName evidence="2">Secreted protein</fullName>
    </submittedName>
</protein>
<dbReference type="Proteomes" id="UP000009328">
    <property type="component" value="Unassembled WGS sequence"/>
</dbReference>
<accession>K0KMC5</accession>
<evidence type="ECO:0000256" key="1">
    <source>
        <dbReference type="SAM" id="SignalP"/>
    </source>
</evidence>
<evidence type="ECO:0000313" key="3">
    <source>
        <dbReference type="Proteomes" id="UP000009328"/>
    </source>
</evidence>
<proteinExistence type="predicted"/>
<dbReference type="HOGENOM" id="CLU_1846691_0_0_1"/>
<name>K0KMC5_WICCF</name>
<evidence type="ECO:0000313" key="2">
    <source>
        <dbReference type="EMBL" id="CCH46415.1"/>
    </source>
</evidence>
<keyword evidence="3" id="KW-1185">Reference proteome</keyword>
<gene>
    <name evidence="2" type="ORF">BN7_6009</name>
</gene>
<dbReference type="InParanoid" id="K0KMC5"/>
<comment type="caution">
    <text evidence="2">The sequence shown here is derived from an EMBL/GenBank/DDBJ whole genome shotgun (WGS) entry which is preliminary data.</text>
</comment>
<feature type="chain" id="PRO_5003836325" evidence="1">
    <location>
        <begin position="19"/>
        <end position="139"/>
    </location>
</feature>
<reference evidence="2 3" key="1">
    <citation type="journal article" date="2012" name="Eukaryot. Cell">
        <title>Draft genome sequence of Wickerhamomyces ciferrii NRRL Y-1031 F-60-10.</title>
        <authorList>
            <person name="Schneider J."/>
            <person name="Andrea H."/>
            <person name="Blom J."/>
            <person name="Jaenicke S."/>
            <person name="Ruckert C."/>
            <person name="Schorsch C."/>
            <person name="Szczepanowski R."/>
            <person name="Farwick M."/>
            <person name="Goesmann A."/>
            <person name="Puhler A."/>
            <person name="Schaffer S."/>
            <person name="Tauch A."/>
            <person name="Kohler T."/>
            <person name="Brinkrolf K."/>
        </authorList>
    </citation>
    <scope>NUCLEOTIDE SEQUENCE [LARGE SCALE GENOMIC DNA]</scope>
    <source>
        <strain evidence="3">ATCC 14091 / BCRC 22168 / CBS 111 / JCM 3599 / NBRC 0793 / NRRL Y-1031 F-60-10</strain>
    </source>
</reference>
<dbReference type="EMBL" id="CAIF01000245">
    <property type="protein sequence ID" value="CCH46415.1"/>
    <property type="molecule type" value="Genomic_DNA"/>
</dbReference>
<dbReference type="AlphaFoldDB" id="K0KMC5"/>
<feature type="signal peptide" evidence="1">
    <location>
        <begin position="1"/>
        <end position="18"/>
    </location>
</feature>
<keyword evidence="1" id="KW-0732">Signal</keyword>
<sequence>MLLYKFFTLLISISIILCDSTPKTRKSCIAGSDCIYTLQFTNIPQGSSQLLIYGRLISENVKVDSISSSIDSDSVNEQDGGDTAIYELLEISNNVQDLKVLIKTSTLDDTDYRKDVSVSLIGGFSGDDIESTQFQIMFQ</sequence>
<organism evidence="2 3">
    <name type="scientific">Wickerhamomyces ciferrii (strain ATCC 14091 / BCRC 22168 / CBS 111 / JCM 3599 / NBRC 0793 / NRRL Y-1031 F-60-10)</name>
    <name type="common">Yeast</name>
    <name type="synonym">Pichia ciferrii</name>
    <dbReference type="NCBI Taxonomy" id="1206466"/>
    <lineage>
        <taxon>Eukaryota</taxon>
        <taxon>Fungi</taxon>
        <taxon>Dikarya</taxon>
        <taxon>Ascomycota</taxon>
        <taxon>Saccharomycotina</taxon>
        <taxon>Saccharomycetes</taxon>
        <taxon>Phaffomycetales</taxon>
        <taxon>Wickerhamomycetaceae</taxon>
        <taxon>Wickerhamomyces</taxon>
    </lineage>
</organism>